<dbReference type="InterPro" id="IPR006139">
    <property type="entry name" value="D-isomer_2_OHA_DH_cat_dom"/>
</dbReference>
<feature type="domain" description="D-isomer specific 2-hydroxyacid dehydrogenase catalytic" evidence="4">
    <location>
        <begin position="6"/>
        <end position="325"/>
    </location>
</feature>
<dbReference type="CDD" id="cd12157">
    <property type="entry name" value="PTDH"/>
    <property type="match status" value="1"/>
</dbReference>
<proteinExistence type="inferred from homology"/>
<dbReference type="SUPFAM" id="SSF52283">
    <property type="entry name" value="Formate/glycerate dehydrogenase catalytic domain-like"/>
    <property type="match status" value="1"/>
</dbReference>
<dbReference type="Pfam" id="PF00389">
    <property type="entry name" value="2-Hacid_dh"/>
    <property type="match status" value="1"/>
</dbReference>
<keyword evidence="2 3" id="KW-0560">Oxidoreductase</keyword>
<evidence type="ECO:0000313" key="6">
    <source>
        <dbReference type="EMBL" id="MFD1695647.1"/>
    </source>
</evidence>
<dbReference type="Proteomes" id="UP001597327">
    <property type="component" value="Unassembled WGS sequence"/>
</dbReference>
<dbReference type="InterPro" id="IPR029752">
    <property type="entry name" value="D-isomer_DH_CS1"/>
</dbReference>
<organism evidence="6 7">
    <name type="scientific">Roseibium aestuarii</name>
    <dbReference type="NCBI Taxonomy" id="2600299"/>
    <lineage>
        <taxon>Bacteria</taxon>
        <taxon>Pseudomonadati</taxon>
        <taxon>Pseudomonadota</taxon>
        <taxon>Alphaproteobacteria</taxon>
        <taxon>Hyphomicrobiales</taxon>
        <taxon>Stappiaceae</taxon>
        <taxon>Roseibium</taxon>
    </lineage>
</organism>
<dbReference type="PROSITE" id="PS00065">
    <property type="entry name" value="D_2_HYDROXYACID_DH_1"/>
    <property type="match status" value="1"/>
</dbReference>
<reference evidence="7" key="1">
    <citation type="journal article" date="2019" name="Int. J. Syst. Evol. Microbiol.">
        <title>The Global Catalogue of Microorganisms (GCM) 10K type strain sequencing project: providing services to taxonomists for standard genome sequencing and annotation.</title>
        <authorList>
            <consortium name="The Broad Institute Genomics Platform"/>
            <consortium name="The Broad Institute Genome Sequencing Center for Infectious Disease"/>
            <person name="Wu L."/>
            <person name="Ma J."/>
        </authorList>
    </citation>
    <scope>NUCLEOTIDE SEQUENCE [LARGE SCALE GENOMIC DNA]</scope>
    <source>
        <strain evidence="7">JCM 3369</strain>
    </source>
</reference>
<evidence type="ECO:0000259" key="4">
    <source>
        <dbReference type="Pfam" id="PF00389"/>
    </source>
</evidence>
<dbReference type="PANTHER" id="PTHR10996:SF257">
    <property type="entry name" value="GLYOXYLATE REDUCTASE 1"/>
    <property type="match status" value="1"/>
</dbReference>
<dbReference type="InterPro" id="IPR036291">
    <property type="entry name" value="NAD(P)-bd_dom_sf"/>
</dbReference>
<comment type="caution">
    <text evidence="6">The sequence shown here is derived from an EMBL/GenBank/DDBJ whole genome shotgun (WGS) entry which is preliminary data.</text>
</comment>
<protein>
    <submittedName>
        <fullName evidence="6">Phosphonate dehydrogenase</fullName>
    </submittedName>
</protein>
<dbReference type="EMBL" id="JBHUFA010000001">
    <property type="protein sequence ID" value="MFD1695647.1"/>
    <property type="molecule type" value="Genomic_DNA"/>
</dbReference>
<gene>
    <name evidence="6" type="ORF">ACFSC7_08980</name>
</gene>
<evidence type="ECO:0000313" key="7">
    <source>
        <dbReference type="Proteomes" id="UP001597327"/>
    </source>
</evidence>
<dbReference type="InterPro" id="IPR050223">
    <property type="entry name" value="D-isomer_2-hydroxyacid_DH"/>
</dbReference>
<accession>A0ABW4JVT6</accession>
<sequence>MARKTLVTNWVHDAVVDLLKTRGDVVTNPNRVPWSRSELLVRMQGVDGMIAFMPDHIDEDFLAQSPDLRVIACALKGADNFDLEACRSRGVAVSIVPDLLTAPTAELTIGLMISLGRNLLQADRAIRDAGFSGWRPEFYGTGLDGSTVGIVGMGAIGQAIAHRLRAFRCRIVYFDANPITPAKEDALGLIRSELNRLLEVSDYVVLALPLTHATHHIINADTLAEMKRGALLINPARGSLVDEAAVADSLESGALGGYAADVFELEDWALVNRPTCIEERLLTHANTVFTPHLGSAVASVRRDIELAAARDIIRYLDGAPMLGRVV</sequence>
<dbReference type="InterPro" id="IPR029753">
    <property type="entry name" value="D-isomer_DH_CS"/>
</dbReference>
<evidence type="ECO:0000256" key="3">
    <source>
        <dbReference type="RuleBase" id="RU003719"/>
    </source>
</evidence>
<dbReference type="Gene3D" id="3.40.50.720">
    <property type="entry name" value="NAD(P)-binding Rossmann-like Domain"/>
    <property type="match status" value="2"/>
</dbReference>
<dbReference type="PANTHER" id="PTHR10996">
    <property type="entry name" value="2-HYDROXYACID DEHYDROGENASE-RELATED"/>
    <property type="match status" value="1"/>
</dbReference>
<feature type="domain" description="D-isomer specific 2-hydroxyacid dehydrogenase NAD-binding" evidence="5">
    <location>
        <begin position="109"/>
        <end position="294"/>
    </location>
</feature>
<dbReference type="Pfam" id="PF02826">
    <property type="entry name" value="2-Hacid_dh_C"/>
    <property type="match status" value="1"/>
</dbReference>
<keyword evidence="7" id="KW-1185">Reference proteome</keyword>
<dbReference type="InterPro" id="IPR006140">
    <property type="entry name" value="D-isomer_DH_NAD-bd"/>
</dbReference>
<evidence type="ECO:0000259" key="5">
    <source>
        <dbReference type="Pfam" id="PF02826"/>
    </source>
</evidence>
<evidence type="ECO:0000256" key="2">
    <source>
        <dbReference type="ARBA" id="ARBA00023002"/>
    </source>
</evidence>
<name>A0ABW4JVT6_9HYPH</name>
<dbReference type="SUPFAM" id="SSF51735">
    <property type="entry name" value="NAD(P)-binding Rossmann-fold domains"/>
    <property type="match status" value="1"/>
</dbReference>
<dbReference type="RefSeq" id="WP_149890643.1">
    <property type="nucleotide sequence ID" value="NZ_JBHUFA010000001.1"/>
</dbReference>
<dbReference type="PROSITE" id="PS00671">
    <property type="entry name" value="D_2_HYDROXYACID_DH_3"/>
    <property type="match status" value="1"/>
</dbReference>
<evidence type="ECO:0000256" key="1">
    <source>
        <dbReference type="ARBA" id="ARBA00005854"/>
    </source>
</evidence>
<comment type="similarity">
    <text evidence="1 3">Belongs to the D-isomer specific 2-hydroxyacid dehydrogenase family.</text>
</comment>